<sequence>MNKVSRKKTAMCQMWMRIRAGVRWKPGEMRALACRGIDLKQVKSIKISMDPFHKDNVALREFWFAVTAPRIKATNPSAKVIPELRNDGKSPFFEADLADGKKLRFLTEGMSTADVVMKFNTLLGNPPIGKAGIRPPIQ</sequence>
<dbReference type="InterPro" id="IPR036249">
    <property type="entry name" value="Thioredoxin-like_sf"/>
</dbReference>
<dbReference type="Gene3D" id="3.40.30.10">
    <property type="entry name" value="Glutaredoxin"/>
    <property type="match status" value="1"/>
</dbReference>
<evidence type="ECO:0000313" key="1">
    <source>
        <dbReference type="Proteomes" id="UP000095284"/>
    </source>
</evidence>
<dbReference type="PANTHER" id="PTHR33618">
    <property type="entry name" value="39S RIBOSOMAL PROTEIN L53, MITOCHONDRIAL"/>
    <property type="match status" value="1"/>
</dbReference>
<dbReference type="InterPro" id="IPR052473">
    <property type="entry name" value="mtLSU_mL53"/>
</dbReference>
<dbReference type="AlphaFoldDB" id="A0A1I7S3X5"/>
<dbReference type="Proteomes" id="UP000095284">
    <property type="component" value="Unplaced"/>
</dbReference>
<accession>A0A1I7S3X5</accession>
<organism evidence="1 2">
    <name type="scientific">Bursaphelenchus xylophilus</name>
    <name type="common">Pinewood nematode worm</name>
    <name type="synonym">Aphelenchoides xylophilus</name>
    <dbReference type="NCBI Taxonomy" id="6326"/>
    <lineage>
        <taxon>Eukaryota</taxon>
        <taxon>Metazoa</taxon>
        <taxon>Ecdysozoa</taxon>
        <taxon>Nematoda</taxon>
        <taxon>Chromadorea</taxon>
        <taxon>Rhabditida</taxon>
        <taxon>Tylenchina</taxon>
        <taxon>Tylenchomorpha</taxon>
        <taxon>Aphelenchoidea</taxon>
        <taxon>Aphelenchoididae</taxon>
        <taxon>Bursaphelenchus</taxon>
    </lineage>
</organism>
<dbReference type="WBParaSite" id="BXY_0770700.1">
    <property type="protein sequence ID" value="BXY_0770700.1"/>
    <property type="gene ID" value="BXY_0770700"/>
</dbReference>
<dbReference type="PANTHER" id="PTHR33618:SF1">
    <property type="entry name" value="LARGE RIBOSOMAL SUBUNIT PROTEIN ML53"/>
    <property type="match status" value="1"/>
</dbReference>
<evidence type="ECO:0000313" key="2">
    <source>
        <dbReference type="WBParaSite" id="BXY_0770700.1"/>
    </source>
</evidence>
<reference evidence="2" key="1">
    <citation type="submission" date="2016-11" db="UniProtKB">
        <authorList>
            <consortium name="WormBaseParasite"/>
        </authorList>
    </citation>
    <scope>IDENTIFICATION</scope>
</reference>
<dbReference type="SUPFAM" id="SSF52833">
    <property type="entry name" value="Thioredoxin-like"/>
    <property type="match status" value="1"/>
</dbReference>
<proteinExistence type="predicted"/>
<protein>
    <submittedName>
        <fullName evidence="2">L51_S25_CI-B8 domain-containing protein</fullName>
    </submittedName>
</protein>
<name>A0A1I7S3X5_BURXY</name>
<dbReference type="GO" id="GO:0005762">
    <property type="term" value="C:mitochondrial large ribosomal subunit"/>
    <property type="evidence" value="ECO:0007669"/>
    <property type="project" value="TreeGrafter"/>
</dbReference>
<dbReference type="eggNOG" id="ENOG502S5XP">
    <property type="taxonomic scope" value="Eukaryota"/>
</dbReference>